<name>A0A4Y6ULM7_9PROT</name>
<dbReference type="PANTHER" id="PTHR46594">
    <property type="entry name" value="P-TYPE CATION-TRANSPORTING ATPASE"/>
    <property type="match status" value="1"/>
</dbReference>
<dbReference type="CDD" id="cd00371">
    <property type="entry name" value="HMA"/>
    <property type="match status" value="1"/>
</dbReference>
<dbReference type="PROSITE" id="PS01047">
    <property type="entry name" value="HMA_1"/>
    <property type="match status" value="1"/>
</dbReference>
<dbReference type="PANTHER" id="PTHR46594:SF4">
    <property type="entry name" value="P-TYPE CATION-TRANSPORTING ATPASE"/>
    <property type="match status" value="1"/>
</dbReference>
<feature type="domain" description="HMA" evidence="2">
    <location>
        <begin position="3"/>
        <end position="69"/>
    </location>
</feature>
<dbReference type="InterPro" id="IPR006121">
    <property type="entry name" value="HMA_dom"/>
</dbReference>
<dbReference type="OrthoDB" id="9814359at2"/>
<dbReference type="RefSeq" id="WP_141460383.1">
    <property type="nucleotide sequence ID" value="NZ_CP038141.1"/>
</dbReference>
<sequence length="70" mass="7454">MNDSIIIKVDGMSCTGCSNKLQDALSKVVGVSQASVTLEDGLARIHYDPQTVSVKQLKETVEDVGFDVVA</sequence>
<proteinExistence type="predicted"/>
<evidence type="ECO:0000313" key="4">
    <source>
        <dbReference type="Proteomes" id="UP000316313"/>
    </source>
</evidence>
<accession>A0A4Y6ULM7</accession>
<dbReference type="FunFam" id="3.30.70.100:FF:000001">
    <property type="entry name" value="ATPase copper transporting beta"/>
    <property type="match status" value="1"/>
</dbReference>
<evidence type="ECO:0000259" key="2">
    <source>
        <dbReference type="PROSITE" id="PS50846"/>
    </source>
</evidence>
<dbReference type="InterPro" id="IPR036163">
    <property type="entry name" value="HMA_dom_sf"/>
</dbReference>
<keyword evidence="1" id="KW-0479">Metal-binding</keyword>
<dbReference type="PRINTS" id="PR00946">
    <property type="entry name" value="HGSCAVENGER"/>
</dbReference>
<dbReference type="AlphaFoldDB" id="A0A4Y6ULM7"/>
<dbReference type="KEGG" id="ssam:E3D00_04655"/>
<dbReference type="GO" id="GO:0046872">
    <property type="term" value="F:metal ion binding"/>
    <property type="evidence" value="ECO:0007669"/>
    <property type="project" value="UniProtKB-KW"/>
</dbReference>
<keyword evidence="4" id="KW-1185">Reference proteome</keyword>
<dbReference type="Gene3D" id="3.30.70.100">
    <property type="match status" value="1"/>
</dbReference>
<evidence type="ECO:0000256" key="1">
    <source>
        <dbReference type="ARBA" id="ARBA00022723"/>
    </source>
</evidence>
<dbReference type="EMBL" id="CP038141">
    <property type="protein sequence ID" value="QDH16935.1"/>
    <property type="molecule type" value="Genomic_DNA"/>
</dbReference>
<dbReference type="SUPFAM" id="SSF55008">
    <property type="entry name" value="HMA, heavy metal-associated domain"/>
    <property type="match status" value="1"/>
</dbReference>
<protein>
    <submittedName>
        <fullName evidence="3">Heavy-metal-associated domain-containing protein</fullName>
    </submittedName>
</protein>
<reference evidence="3 4" key="1">
    <citation type="submission" date="2019-03" db="EMBL/GenBank/DDBJ databases">
        <title>The complete genome sequence of Swingsia samuiensis NBRC107927(T).</title>
        <authorList>
            <person name="Chua K.-O."/>
            <person name="Chan K.-G."/>
            <person name="See-Too W.-S."/>
        </authorList>
    </citation>
    <scope>NUCLEOTIDE SEQUENCE [LARGE SCALE GENOMIC DNA]</scope>
    <source>
        <strain evidence="3 4">AH83</strain>
    </source>
</reference>
<gene>
    <name evidence="3" type="ORF">E3D00_04655</name>
</gene>
<dbReference type="InterPro" id="IPR001802">
    <property type="entry name" value="MerP/CopZ"/>
</dbReference>
<dbReference type="Proteomes" id="UP000316313">
    <property type="component" value="Chromosome"/>
</dbReference>
<dbReference type="PROSITE" id="PS50846">
    <property type="entry name" value="HMA_2"/>
    <property type="match status" value="1"/>
</dbReference>
<organism evidence="3 4">
    <name type="scientific">Swingsia samuiensis</name>
    <dbReference type="NCBI Taxonomy" id="1293412"/>
    <lineage>
        <taxon>Bacteria</taxon>
        <taxon>Pseudomonadati</taxon>
        <taxon>Pseudomonadota</taxon>
        <taxon>Alphaproteobacteria</taxon>
        <taxon>Acetobacterales</taxon>
        <taxon>Acetobacteraceae</taxon>
        <taxon>Swingsia</taxon>
    </lineage>
</organism>
<dbReference type="InterPro" id="IPR017969">
    <property type="entry name" value="Heavy-metal-associated_CS"/>
</dbReference>
<dbReference type="Pfam" id="PF00403">
    <property type="entry name" value="HMA"/>
    <property type="match status" value="1"/>
</dbReference>
<evidence type="ECO:0000313" key="3">
    <source>
        <dbReference type="EMBL" id="QDH16935.1"/>
    </source>
</evidence>